<keyword evidence="1" id="KW-0812">Transmembrane</keyword>
<keyword evidence="1" id="KW-0472">Membrane</keyword>
<comment type="caution">
    <text evidence="2">The sequence shown here is derived from an EMBL/GenBank/DDBJ whole genome shotgun (WGS) entry which is preliminary data.</text>
</comment>
<evidence type="ECO:0000313" key="3">
    <source>
        <dbReference type="Proteomes" id="UP000005316"/>
    </source>
</evidence>
<reference evidence="2 3" key="1">
    <citation type="submission" date="2011-04" db="EMBL/GenBank/DDBJ databases">
        <authorList>
            <person name="Muzny D."/>
            <person name="Qin X."/>
            <person name="Deng J."/>
            <person name="Jiang H."/>
            <person name="Liu Y."/>
            <person name="Qu J."/>
            <person name="Song X.-Z."/>
            <person name="Zhang L."/>
            <person name="Thornton R."/>
            <person name="Coyle M."/>
            <person name="Francisco L."/>
            <person name="Jackson L."/>
            <person name="Javaid M."/>
            <person name="Korchina V."/>
            <person name="Kovar C."/>
            <person name="Mata R."/>
            <person name="Mathew T."/>
            <person name="Ngo R."/>
            <person name="Nguyen L."/>
            <person name="Nguyen N."/>
            <person name="Okwuonu G."/>
            <person name="Ongeri F."/>
            <person name="Pham C."/>
            <person name="Simmons D."/>
            <person name="Wilczek-Boney K."/>
            <person name="Hale W."/>
            <person name="Jakkamsetti A."/>
            <person name="Pham P."/>
            <person name="Ruth R."/>
            <person name="San Lucas F."/>
            <person name="Warren J."/>
            <person name="Zhang J."/>
            <person name="Zhao Z."/>
            <person name="Zhou C."/>
            <person name="Zhu D."/>
            <person name="Lee S."/>
            <person name="Bess C."/>
            <person name="Blankenburg K."/>
            <person name="Forbes L."/>
            <person name="Fu Q."/>
            <person name="Gubbala S."/>
            <person name="Hirani K."/>
            <person name="Jayaseelan J.C."/>
            <person name="Lara F."/>
            <person name="Munidasa M."/>
            <person name="Palculict T."/>
            <person name="Patil S."/>
            <person name="Pu L.-L."/>
            <person name="Saada N."/>
            <person name="Tang L."/>
            <person name="Weissenberger G."/>
            <person name="Zhu Y."/>
            <person name="Hemphill L."/>
            <person name="Shang Y."/>
            <person name="Youmans B."/>
            <person name="Ayvaz T."/>
            <person name="Ross M."/>
            <person name="Santibanez J."/>
            <person name="Aqrawi P."/>
            <person name="Gross S."/>
            <person name="Joshi V."/>
            <person name="Fowler G."/>
            <person name="Nazareth L."/>
            <person name="Reid J."/>
            <person name="Worley K."/>
            <person name="Petrosino J."/>
            <person name="Highlander S."/>
            <person name="Gibbs R."/>
        </authorList>
    </citation>
    <scope>NUCLEOTIDE SEQUENCE [LARGE SCALE GENOMIC DNA]</scope>
    <source>
        <strain evidence="2 3">2681</strain>
    </source>
</reference>
<accession>F9DY24</accession>
<name>F9DY24_9BACL</name>
<protein>
    <submittedName>
        <fullName evidence="2">Uncharacterized protein</fullName>
    </submittedName>
</protein>
<keyword evidence="1" id="KW-1133">Transmembrane helix</keyword>
<dbReference type="AlphaFoldDB" id="F9DY24"/>
<organism evidence="2 3">
    <name type="scientific">Sporosarcina newyorkensis 2681</name>
    <dbReference type="NCBI Taxonomy" id="1027292"/>
    <lineage>
        <taxon>Bacteria</taxon>
        <taxon>Bacillati</taxon>
        <taxon>Bacillota</taxon>
        <taxon>Bacilli</taxon>
        <taxon>Bacillales</taxon>
        <taxon>Caryophanaceae</taxon>
        <taxon>Sporosarcina</taxon>
    </lineage>
</organism>
<evidence type="ECO:0000313" key="2">
    <source>
        <dbReference type="EMBL" id="EGQ19309.1"/>
    </source>
</evidence>
<gene>
    <name evidence="2" type="ORF">HMPREF9372_3705</name>
</gene>
<dbReference type="HOGENOM" id="CLU_3296750_0_0_9"/>
<feature type="transmembrane region" description="Helical" evidence="1">
    <location>
        <begin position="12"/>
        <end position="32"/>
    </location>
</feature>
<evidence type="ECO:0000256" key="1">
    <source>
        <dbReference type="SAM" id="Phobius"/>
    </source>
</evidence>
<dbReference type="Proteomes" id="UP000005316">
    <property type="component" value="Unassembled WGS sequence"/>
</dbReference>
<proteinExistence type="predicted"/>
<dbReference type="EMBL" id="AFPZ01000121">
    <property type="protein sequence ID" value="EGQ19309.1"/>
    <property type="molecule type" value="Genomic_DNA"/>
</dbReference>
<sequence length="40" mass="4192">MKGGIYMTMITIMEAFAIIGVGGTLAIVSYLIGLSQGKIE</sequence>